<dbReference type="GeneID" id="20525434"/>
<dbReference type="Proteomes" id="UP000030693">
    <property type="component" value="Unassembled WGS sequence"/>
</dbReference>
<feature type="transmembrane region" description="Helical" evidence="2">
    <location>
        <begin position="522"/>
        <end position="541"/>
    </location>
</feature>
<organism evidence="3">
    <name type="scientific">Fonticula alba</name>
    <name type="common">Slime mold</name>
    <dbReference type="NCBI Taxonomy" id="691883"/>
    <lineage>
        <taxon>Eukaryota</taxon>
        <taxon>Rotosphaerida</taxon>
        <taxon>Fonticulaceae</taxon>
        <taxon>Fonticula</taxon>
    </lineage>
</organism>
<evidence type="ECO:0000313" key="3">
    <source>
        <dbReference type="EMBL" id="KCV73166.1"/>
    </source>
</evidence>
<evidence type="ECO:0000256" key="1">
    <source>
        <dbReference type="SAM" id="MobiDB-lite"/>
    </source>
</evidence>
<dbReference type="SUPFAM" id="SSF54928">
    <property type="entry name" value="RNA-binding domain, RBD"/>
    <property type="match status" value="1"/>
</dbReference>
<name>A0A058ZGS3_FONAL</name>
<keyword evidence="2" id="KW-0812">Transmembrane</keyword>
<protein>
    <submittedName>
        <fullName evidence="3">Uncharacterized protein</fullName>
    </submittedName>
</protein>
<accession>A0A058ZGS3</accession>
<dbReference type="STRING" id="691883.A0A058ZGS3"/>
<dbReference type="GO" id="GO:0003676">
    <property type="term" value="F:nucleic acid binding"/>
    <property type="evidence" value="ECO:0007669"/>
    <property type="project" value="InterPro"/>
</dbReference>
<evidence type="ECO:0000313" key="4">
    <source>
        <dbReference type="Proteomes" id="UP000030693"/>
    </source>
</evidence>
<dbReference type="RefSeq" id="XP_009492867.1">
    <property type="nucleotide sequence ID" value="XM_009494592.1"/>
</dbReference>
<feature type="region of interest" description="Disordered" evidence="1">
    <location>
        <begin position="75"/>
        <end position="254"/>
    </location>
</feature>
<feature type="compositionally biased region" description="Pro residues" evidence="1">
    <location>
        <begin position="91"/>
        <end position="127"/>
    </location>
</feature>
<reference evidence="3" key="1">
    <citation type="submission" date="2013-04" db="EMBL/GenBank/DDBJ databases">
        <title>The Genome Sequence of Fonticula alba ATCC 38817.</title>
        <authorList>
            <consortium name="The Broad Institute Genomics Platform"/>
            <person name="Russ C."/>
            <person name="Cuomo C."/>
            <person name="Burger G."/>
            <person name="Gray M.W."/>
            <person name="Holland P.W.H."/>
            <person name="King N."/>
            <person name="Lang F.B.F."/>
            <person name="Roger A.J."/>
            <person name="Ruiz-Trillo I."/>
            <person name="Brown M."/>
            <person name="Walker B."/>
            <person name="Young S."/>
            <person name="Zeng Q."/>
            <person name="Gargeya S."/>
            <person name="Fitzgerald M."/>
            <person name="Haas B."/>
            <person name="Abouelleil A."/>
            <person name="Allen A.W."/>
            <person name="Alvarado L."/>
            <person name="Arachchi H.M."/>
            <person name="Berlin A.M."/>
            <person name="Chapman S.B."/>
            <person name="Gainer-Dewar J."/>
            <person name="Goldberg J."/>
            <person name="Griggs A."/>
            <person name="Gujja S."/>
            <person name="Hansen M."/>
            <person name="Howarth C."/>
            <person name="Imamovic A."/>
            <person name="Ireland A."/>
            <person name="Larimer J."/>
            <person name="McCowan C."/>
            <person name="Murphy C."/>
            <person name="Pearson M."/>
            <person name="Poon T.W."/>
            <person name="Priest M."/>
            <person name="Roberts A."/>
            <person name="Saif S."/>
            <person name="Shea T."/>
            <person name="Sisk P."/>
            <person name="Sykes S."/>
            <person name="Wortman J."/>
            <person name="Nusbaum C."/>
            <person name="Birren B."/>
        </authorList>
    </citation>
    <scope>NUCLEOTIDE SEQUENCE [LARGE SCALE GENOMIC DNA]</scope>
    <source>
        <strain evidence="3">ATCC 38817</strain>
    </source>
</reference>
<keyword evidence="4" id="KW-1185">Reference proteome</keyword>
<dbReference type="AlphaFoldDB" id="A0A058ZGS3"/>
<evidence type="ECO:0000256" key="2">
    <source>
        <dbReference type="SAM" id="Phobius"/>
    </source>
</evidence>
<proteinExistence type="predicted"/>
<keyword evidence="2" id="KW-1133">Transmembrane helix</keyword>
<feature type="compositionally biased region" description="Low complexity" evidence="1">
    <location>
        <begin position="219"/>
        <end position="237"/>
    </location>
</feature>
<gene>
    <name evidence="3" type="ORF">H696_00709</name>
</gene>
<dbReference type="EMBL" id="KB932201">
    <property type="protein sequence ID" value="KCV73166.1"/>
    <property type="molecule type" value="Genomic_DNA"/>
</dbReference>
<feature type="compositionally biased region" description="Low complexity" evidence="1">
    <location>
        <begin position="75"/>
        <end position="84"/>
    </location>
</feature>
<feature type="compositionally biased region" description="Low complexity" evidence="1">
    <location>
        <begin position="180"/>
        <end position="189"/>
    </location>
</feature>
<dbReference type="InterPro" id="IPR035979">
    <property type="entry name" value="RBD_domain_sf"/>
</dbReference>
<keyword evidence="2" id="KW-0472">Membrane</keyword>
<sequence length="546" mass="55338">MRSSSSAPGVCLAPGQIDTMRTMKRFSVTPMGRATNAAYVNFVTIQSAIRAVNDQLTIDGLDVKVVFTTARAAAEATGGPPAAASRFSTPAPAPAPVPTPVPAPVPTPTPAIPPTPVSVPVSGPPAGPRLAAVPASQDAGSDSEPEPGQISMDEDPFPAGGPGAESSAGKTPASQAAETSSGSQSQPQGGPVGDDLDKALPRSSGSTADVPMAATSQQPGASVGPAAPAARSSGSTADVPMAATSQQPGASVGPAAPAAATAAAMVAAAATPASPYPLDVGRAAFFLAPIPASVSMYPLRECLRNFGPVEELFYTQGHHFAYVVYAPEAELLKTERALASLSLGEEPVYSVRLGSIYEFLPRSGHRNTLVIDQVPLGVTREMIVDTLKPLAAGISHLLLHHALPPGPGAWPRGAPRGESRSGAPHQFALLAFVSDREAKAAAELLARQYQAWFPQGAAGPGAGPGPGASGASGAFGPGSLLPLSAGSRIYRLTHLGEENDTPGAVKARVQRLFADVQPSRSIFISGLAVCLALAFSLMLFVTSFSP</sequence>